<dbReference type="InterPro" id="IPR033449">
    <property type="entry name" value="Rit1_N"/>
</dbReference>
<dbReference type="GO" id="GO:0005737">
    <property type="term" value="C:cytoplasm"/>
    <property type="evidence" value="ECO:0007669"/>
    <property type="project" value="TreeGrafter"/>
</dbReference>
<feature type="region of interest" description="Disordered" evidence="1">
    <location>
        <begin position="1"/>
        <end position="30"/>
    </location>
</feature>
<dbReference type="GO" id="GO:0043399">
    <property type="term" value="F:tRNA adenosine(64)-2'-O-ribosylphosphate transferase activity"/>
    <property type="evidence" value="ECO:0007669"/>
    <property type="project" value="InterPro"/>
</dbReference>
<keyword evidence="4" id="KW-1185">Reference proteome</keyword>
<dbReference type="InterPro" id="IPR007306">
    <property type="entry name" value="Rit1"/>
</dbReference>
<dbReference type="PANTHER" id="PTHR31811:SF0">
    <property type="entry name" value="TRNA A64-2'-O-RIBOSYLPHOSPHATE TRANSFERASE"/>
    <property type="match status" value="1"/>
</dbReference>
<proteinExistence type="predicted"/>
<evidence type="ECO:0000313" key="4">
    <source>
        <dbReference type="Proteomes" id="UP000054845"/>
    </source>
</evidence>
<dbReference type="GO" id="GO:0019988">
    <property type="term" value="P:charged-tRNA amino acid modification"/>
    <property type="evidence" value="ECO:0007669"/>
    <property type="project" value="InterPro"/>
</dbReference>
<sequence>MQEETRTLPLGLGQREEAQPRWKDARKQHRSVERDVRNRLHSILSDIRFTHQLHSLHFSHLPLIPNLRCGACLKRPNLAFLKLTLEKRGAVCVDSTRRGKILPDALSKTLPIWCAVLNEASFRRHGVPRKETQPQTVSHHSEEQRAAERHPLASLRTYLSAVSPQEHADIECRLHDWAEKLLSSAIHVARLEAPLVPFFITPSALGASLGEAAQEGVETDESASLTSELEAFRRATKDHNIVPVICVSASLHANAPGQEAHLPRTRKRKNSNRDAYSSSGGDTFVGIQHSDGVCRIRSIADFHIRTRKRRRRRILVFGSQPLRLLERPRENLGGGG</sequence>
<feature type="region of interest" description="Disordered" evidence="1">
    <location>
        <begin position="125"/>
        <end position="148"/>
    </location>
</feature>
<feature type="region of interest" description="Disordered" evidence="1">
    <location>
        <begin position="256"/>
        <end position="283"/>
    </location>
</feature>
<reference evidence="3 4" key="1">
    <citation type="submission" date="2014-09" db="EMBL/GenBank/DDBJ databases">
        <authorList>
            <person name="Magalhaes I.L.F."/>
            <person name="Oliveira U."/>
            <person name="Santos F.R."/>
            <person name="Vidigal T.H.D.A."/>
            <person name="Brescovit A.D."/>
            <person name="Santos A.J."/>
        </authorList>
    </citation>
    <scope>NUCLEOTIDE SEQUENCE [LARGE SCALE GENOMIC DNA]</scope>
</reference>
<feature type="domain" description="Rit1 N-terminal" evidence="2">
    <location>
        <begin position="33"/>
        <end position="71"/>
    </location>
</feature>
<dbReference type="EMBL" id="CCYA01000149">
    <property type="protein sequence ID" value="CEH12475.1"/>
    <property type="molecule type" value="Genomic_DNA"/>
</dbReference>
<dbReference type="AlphaFoldDB" id="A0A0P1BAW0"/>
<evidence type="ECO:0000259" key="2">
    <source>
        <dbReference type="Pfam" id="PF17184"/>
    </source>
</evidence>
<organism evidence="3 4">
    <name type="scientific">Ceraceosorus bombacis</name>
    <dbReference type="NCBI Taxonomy" id="401625"/>
    <lineage>
        <taxon>Eukaryota</taxon>
        <taxon>Fungi</taxon>
        <taxon>Dikarya</taxon>
        <taxon>Basidiomycota</taxon>
        <taxon>Ustilaginomycotina</taxon>
        <taxon>Exobasidiomycetes</taxon>
        <taxon>Ceraceosorales</taxon>
        <taxon>Ceraceosoraceae</taxon>
        <taxon>Ceraceosorus</taxon>
    </lineage>
</organism>
<evidence type="ECO:0000256" key="1">
    <source>
        <dbReference type="SAM" id="MobiDB-lite"/>
    </source>
</evidence>
<evidence type="ECO:0000313" key="3">
    <source>
        <dbReference type="EMBL" id="CEH12475.1"/>
    </source>
</evidence>
<dbReference type="OrthoDB" id="45256at2759"/>
<dbReference type="Pfam" id="PF17184">
    <property type="entry name" value="Rit1_C"/>
    <property type="match status" value="2"/>
</dbReference>
<accession>A0A0P1BAW0</accession>
<keyword evidence="3" id="KW-0808">Transferase</keyword>
<feature type="compositionally biased region" description="Basic and acidic residues" evidence="1">
    <location>
        <begin position="139"/>
        <end position="148"/>
    </location>
</feature>
<protein>
    <submittedName>
        <fullName evidence="3">Initiator tRNA phosphoribosyl-transferase</fullName>
    </submittedName>
</protein>
<dbReference type="PANTHER" id="PTHR31811">
    <property type="entry name" value="TRNA A64-2'-O-RIBOSYLPHOSPHATE TRANSFERASE"/>
    <property type="match status" value="1"/>
</dbReference>
<feature type="compositionally biased region" description="Basic and acidic residues" evidence="1">
    <location>
        <begin position="14"/>
        <end position="30"/>
    </location>
</feature>
<dbReference type="STRING" id="401625.A0A0P1BAW0"/>
<name>A0A0P1BAW0_9BASI</name>
<dbReference type="Proteomes" id="UP000054845">
    <property type="component" value="Unassembled WGS sequence"/>
</dbReference>
<feature type="domain" description="Rit1 N-terminal" evidence="2">
    <location>
        <begin position="73"/>
        <end position="258"/>
    </location>
</feature>